<dbReference type="SMART" id="SM00823">
    <property type="entry name" value="PKS_PP"/>
    <property type="match status" value="1"/>
</dbReference>
<keyword evidence="1" id="KW-0596">Phosphopantetheine</keyword>
<sequence length="108" mass="11785">MEEQAVDRSELVITSVDGERHELRGWLARCLERQLLGAAKGVGRNVPLVEYGLDSVAALGLFGEIEEAFALRLELGELFEHATLEALAHYLAGRAADRDRAALAEAAR</sequence>
<proteinExistence type="predicted"/>
<dbReference type="InterPro" id="IPR036736">
    <property type="entry name" value="ACP-like_sf"/>
</dbReference>
<dbReference type="EMBL" id="BAAALF010000150">
    <property type="protein sequence ID" value="GAA1262322.1"/>
    <property type="molecule type" value="Genomic_DNA"/>
</dbReference>
<dbReference type="Pfam" id="PF00550">
    <property type="entry name" value="PP-binding"/>
    <property type="match status" value="1"/>
</dbReference>
<keyword evidence="5" id="KW-1185">Reference proteome</keyword>
<dbReference type="Gene3D" id="1.10.1200.10">
    <property type="entry name" value="ACP-like"/>
    <property type="match status" value="1"/>
</dbReference>
<dbReference type="InterPro" id="IPR009081">
    <property type="entry name" value="PP-bd_ACP"/>
</dbReference>
<dbReference type="SMART" id="SM01294">
    <property type="entry name" value="PKS_PP_betabranch"/>
    <property type="match status" value="1"/>
</dbReference>
<feature type="domain" description="Carrier" evidence="3">
    <location>
        <begin position="19"/>
        <end position="95"/>
    </location>
</feature>
<protein>
    <recommendedName>
        <fullName evidence="3">Carrier domain-containing protein</fullName>
    </recommendedName>
</protein>
<evidence type="ECO:0000313" key="5">
    <source>
        <dbReference type="Proteomes" id="UP001500037"/>
    </source>
</evidence>
<dbReference type="InterPro" id="IPR020806">
    <property type="entry name" value="PKS_PP-bd"/>
</dbReference>
<comment type="caution">
    <text evidence="4">The sequence shown here is derived from an EMBL/GenBank/DDBJ whole genome shotgun (WGS) entry which is preliminary data.</text>
</comment>
<evidence type="ECO:0000256" key="2">
    <source>
        <dbReference type="ARBA" id="ARBA00022553"/>
    </source>
</evidence>
<gene>
    <name evidence="4" type="ORF">GCM10009665_59990</name>
</gene>
<evidence type="ECO:0000259" key="3">
    <source>
        <dbReference type="PROSITE" id="PS50075"/>
    </source>
</evidence>
<organism evidence="4 5">
    <name type="scientific">Kitasatospora nipponensis</name>
    <dbReference type="NCBI Taxonomy" id="258049"/>
    <lineage>
        <taxon>Bacteria</taxon>
        <taxon>Bacillati</taxon>
        <taxon>Actinomycetota</taxon>
        <taxon>Actinomycetes</taxon>
        <taxon>Kitasatosporales</taxon>
        <taxon>Streptomycetaceae</taxon>
        <taxon>Kitasatospora</taxon>
    </lineage>
</organism>
<accession>A0ABN1WSI9</accession>
<dbReference type="PROSITE" id="PS50075">
    <property type="entry name" value="CARRIER"/>
    <property type="match status" value="1"/>
</dbReference>
<dbReference type="Proteomes" id="UP001500037">
    <property type="component" value="Unassembled WGS sequence"/>
</dbReference>
<reference evidence="4 5" key="1">
    <citation type="journal article" date="2019" name="Int. J. Syst. Evol. Microbiol.">
        <title>The Global Catalogue of Microorganisms (GCM) 10K type strain sequencing project: providing services to taxonomists for standard genome sequencing and annotation.</title>
        <authorList>
            <consortium name="The Broad Institute Genomics Platform"/>
            <consortium name="The Broad Institute Genome Sequencing Center for Infectious Disease"/>
            <person name="Wu L."/>
            <person name="Ma J."/>
        </authorList>
    </citation>
    <scope>NUCLEOTIDE SEQUENCE [LARGE SCALE GENOMIC DNA]</scope>
    <source>
        <strain evidence="4 5">JCM 13004</strain>
    </source>
</reference>
<evidence type="ECO:0000313" key="4">
    <source>
        <dbReference type="EMBL" id="GAA1262322.1"/>
    </source>
</evidence>
<keyword evidence="2" id="KW-0597">Phosphoprotein</keyword>
<dbReference type="SUPFAM" id="SSF47336">
    <property type="entry name" value="ACP-like"/>
    <property type="match status" value="1"/>
</dbReference>
<name>A0ABN1WSI9_9ACTN</name>
<dbReference type="RefSeq" id="WP_344445206.1">
    <property type="nucleotide sequence ID" value="NZ_BAAALF010000150.1"/>
</dbReference>
<evidence type="ECO:0000256" key="1">
    <source>
        <dbReference type="ARBA" id="ARBA00022450"/>
    </source>
</evidence>